<comment type="caution">
    <text evidence="1">The sequence shown here is derived from an EMBL/GenBank/DDBJ whole genome shotgun (WGS) entry which is preliminary data.</text>
</comment>
<evidence type="ECO:0000313" key="1">
    <source>
        <dbReference type="EMBL" id="GAF90313.1"/>
    </source>
</evidence>
<gene>
    <name evidence="1" type="ORF">S01H1_29458</name>
</gene>
<reference evidence="1" key="1">
    <citation type="journal article" date="2014" name="Front. Microbiol.">
        <title>High frequency of phylogenetically diverse reductive dehalogenase-homologous genes in deep subseafloor sedimentary metagenomes.</title>
        <authorList>
            <person name="Kawai M."/>
            <person name="Futagami T."/>
            <person name="Toyoda A."/>
            <person name="Takaki Y."/>
            <person name="Nishi S."/>
            <person name="Hori S."/>
            <person name="Arai W."/>
            <person name="Tsubouchi T."/>
            <person name="Morono Y."/>
            <person name="Uchiyama I."/>
            <person name="Ito T."/>
            <person name="Fujiyama A."/>
            <person name="Inagaki F."/>
            <person name="Takami H."/>
        </authorList>
    </citation>
    <scope>NUCLEOTIDE SEQUENCE</scope>
    <source>
        <strain evidence="1">Expedition CK06-06</strain>
    </source>
</reference>
<sequence length="118" mass="12437">MALPCNFKETRQITQAHTAVDAAVMAVIAYTGPTPTAAANVGGVTMALWDPSINFTAHDFKFWLDLDTTVDPDSNLTAGVLAIDAGSDDMTFGALATAVNALERWNCVLVGALHTDLI</sequence>
<dbReference type="EMBL" id="BARS01018062">
    <property type="protein sequence ID" value="GAF90313.1"/>
    <property type="molecule type" value="Genomic_DNA"/>
</dbReference>
<dbReference type="AlphaFoldDB" id="X0T9W6"/>
<organism evidence="1">
    <name type="scientific">marine sediment metagenome</name>
    <dbReference type="NCBI Taxonomy" id="412755"/>
    <lineage>
        <taxon>unclassified sequences</taxon>
        <taxon>metagenomes</taxon>
        <taxon>ecological metagenomes</taxon>
    </lineage>
</organism>
<name>X0T9W6_9ZZZZ</name>
<protein>
    <submittedName>
        <fullName evidence="1">Uncharacterized protein</fullName>
    </submittedName>
</protein>
<proteinExistence type="predicted"/>
<accession>X0T9W6</accession>